<evidence type="ECO:0000256" key="1">
    <source>
        <dbReference type="SAM" id="MobiDB-lite"/>
    </source>
</evidence>
<accession>A0A564XWU4</accession>
<proteinExistence type="predicted"/>
<protein>
    <recommendedName>
        <fullName evidence="4">DUF19 domain-containing protein</fullName>
    </recommendedName>
</protein>
<reference evidence="2 3" key="1">
    <citation type="submission" date="2019-07" db="EMBL/GenBank/DDBJ databases">
        <authorList>
            <person name="Jastrzebski P J."/>
            <person name="Paukszto L."/>
            <person name="Jastrzebski P J."/>
        </authorList>
    </citation>
    <scope>NUCLEOTIDE SEQUENCE [LARGE SCALE GENOMIC DNA]</scope>
    <source>
        <strain evidence="2 3">WMS-il1</strain>
    </source>
</reference>
<dbReference type="EMBL" id="CABIJS010000011">
    <property type="protein sequence ID" value="VUZ39008.1"/>
    <property type="molecule type" value="Genomic_DNA"/>
</dbReference>
<sequence length="315" mass="35941">MSTFKRQKLGNIKTLNFIRNLAILFLGLCILLVRIPHTFAFDLDAEMDECARLHRIPRLSDKRCGFDFGYGSLNDTEYMCRTKYHIKIIQCVKDRWEAISDLPTEPDFLKVVWAHTLNTERYERAAAYICRQHNLRIFQQHKNACLREAEQAAESCSRQTDESIQELVKTLKNQSMNANGDTYHRDLGRIMQVYECKGMRKKLNCLHTLLTSYCSNDAVQLIMNYFIESLPKDCKYQYRIASSSDFDLITTAGSNPSAMQGDDGTPSRSGQPLPLHLSAALNHPIDPESLNHSDRPLSSFMPILLIASLILALDG</sequence>
<feature type="region of interest" description="Disordered" evidence="1">
    <location>
        <begin position="252"/>
        <end position="273"/>
    </location>
</feature>
<evidence type="ECO:0000313" key="3">
    <source>
        <dbReference type="Proteomes" id="UP000321570"/>
    </source>
</evidence>
<gene>
    <name evidence="2" type="ORF">WMSIL1_LOCUS581</name>
</gene>
<evidence type="ECO:0000313" key="2">
    <source>
        <dbReference type="EMBL" id="VUZ39008.1"/>
    </source>
</evidence>
<keyword evidence="3" id="KW-1185">Reference proteome</keyword>
<dbReference type="AlphaFoldDB" id="A0A564XWU4"/>
<organism evidence="2 3">
    <name type="scientific">Hymenolepis diminuta</name>
    <name type="common">Rat tapeworm</name>
    <dbReference type="NCBI Taxonomy" id="6216"/>
    <lineage>
        <taxon>Eukaryota</taxon>
        <taxon>Metazoa</taxon>
        <taxon>Spiralia</taxon>
        <taxon>Lophotrochozoa</taxon>
        <taxon>Platyhelminthes</taxon>
        <taxon>Cestoda</taxon>
        <taxon>Eucestoda</taxon>
        <taxon>Cyclophyllidea</taxon>
        <taxon>Hymenolepididae</taxon>
        <taxon>Hymenolepis</taxon>
    </lineage>
</organism>
<name>A0A564XWU4_HYMDI</name>
<dbReference type="Proteomes" id="UP000321570">
    <property type="component" value="Unassembled WGS sequence"/>
</dbReference>
<evidence type="ECO:0008006" key="4">
    <source>
        <dbReference type="Google" id="ProtNLM"/>
    </source>
</evidence>